<evidence type="ECO:0000256" key="6">
    <source>
        <dbReference type="ARBA" id="ARBA00022679"/>
    </source>
</evidence>
<gene>
    <name evidence="9" type="primary">nadC_27</name>
    <name evidence="9" type="ORF">SDC9_88940</name>
</gene>
<dbReference type="Pfam" id="PF02749">
    <property type="entry name" value="QRPTase_N"/>
    <property type="match status" value="1"/>
</dbReference>
<name>A0A644ZMZ2_9ZZZZ</name>
<dbReference type="InterPro" id="IPR027277">
    <property type="entry name" value="NadC/ModD"/>
</dbReference>
<dbReference type="PANTHER" id="PTHR32179:SF3">
    <property type="entry name" value="NICOTINATE-NUCLEOTIDE PYROPHOSPHORYLASE [CARBOXYLATING]"/>
    <property type="match status" value="1"/>
</dbReference>
<comment type="similarity">
    <text evidence="2">Belongs to the NadC/ModD family.</text>
</comment>
<dbReference type="InterPro" id="IPR002638">
    <property type="entry name" value="Quinolinate_PRibosylTrfase_C"/>
</dbReference>
<dbReference type="EMBL" id="VSSQ01009670">
    <property type="protein sequence ID" value="MPM42275.1"/>
    <property type="molecule type" value="Genomic_DNA"/>
</dbReference>
<dbReference type="PANTHER" id="PTHR32179">
    <property type="entry name" value="NICOTINATE-NUCLEOTIDE PYROPHOSPHORYLASE [CARBOXYLATING]"/>
    <property type="match status" value="1"/>
</dbReference>
<keyword evidence="5 9" id="KW-0328">Glycosyltransferase</keyword>
<accession>A0A644ZMZ2</accession>
<evidence type="ECO:0000259" key="7">
    <source>
        <dbReference type="Pfam" id="PF01729"/>
    </source>
</evidence>
<dbReference type="Gene3D" id="3.90.1170.20">
    <property type="entry name" value="Quinolinate phosphoribosyl transferase, N-terminal domain"/>
    <property type="match status" value="1"/>
</dbReference>
<dbReference type="Pfam" id="PF01729">
    <property type="entry name" value="QRPTase_C"/>
    <property type="match status" value="1"/>
</dbReference>
<proteinExistence type="inferred from homology"/>
<evidence type="ECO:0000259" key="8">
    <source>
        <dbReference type="Pfam" id="PF02749"/>
    </source>
</evidence>
<evidence type="ECO:0000313" key="9">
    <source>
        <dbReference type="EMBL" id="MPM42275.1"/>
    </source>
</evidence>
<dbReference type="GO" id="GO:0009435">
    <property type="term" value="P:NAD+ biosynthetic process"/>
    <property type="evidence" value="ECO:0007669"/>
    <property type="project" value="UniProtKB-UniPathway"/>
</dbReference>
<evidence type="ECO:0000256" key="2">
    <source>
        <dbReference type="ARBA" id="ARBA00009400"/>
    </source>
</evidence>
<feature type="domain" description="Quinolinate phosphoribosyl transferase C-terminal" evidence="7">
    <location>
        <begin position="133"/>
        <end position="297"/>
    </location>
</feature>
<dbReference type="InterPro" id="IPR004393">
    <property type="entry name" value="NadC"/>
</dbReference>
<dbReference type="GO" id="GO:0005737">
    <property type="term" value="C:cytoplasm"/>
    <property type="evidence" value="ECO:0007669"/>
    <property type="project" value="TreeGrafter"/>
</dbReference>
<sequence>MTEPFPWPQEVTVALTGAGLDPRLVAEIADRTLAEDLSWGPDVTSEATLPAAATGTADVLARRPGCLAGVPVAAAVLHAEAAREGTQVEVRTVRADGDRVAPGDLVVTATGPLRTLLTGERSMLNLLCQLSGVATATAAWADALAATSTRVRDTRKTVPGLRVLQKYAVRCGGGVNHRMGLGDAALIKDNHIAAAGSVAAAYAAVRRHAPGISGEVECDTLAQVAEAIEAGADLLLLDNMDPATVRAAVGLARPAGVRTEASGGLTLADAAAYGATGVDYISVGALSHSATVLDLGFDLRVH</sequence>
<evidence type="ECO:0000256" key="1">
    <source>
        <dbReference type="ARBA" id="ARBA00004893"/>
    </source>
</evidence>
<protein>
    <recommendedName>
        <fullName evidence="3">nicotinate-nucleotide diphosphorylase (carboxylating)</fullName>
        <ecNumber evidence="3">2.4.2.19</ecNumber>
    </recommendedName>
</protein>
<comment type="caution">
    <text evidence="9">The sequence shown here is derived from an EMBL/GenBank/DDBJ whole genome shotgun (WGS) entry which is preliminary data.</text>
</comment>
<evidence type="ECO:0000256" key="5">
    <source>
        <dbReference type="ARBA" id="ARBA00022676"/>
    </source>
</evidence>
<evidence type="ECO:0000256" key="3">
    <source>
        <dbReference type="ARBA" id="ARBA00011944"/>
    </source>
</evidence>
<dbReference type="AlphaFoldDB" id="A0A644ZMZ2"/>
<comment type="pathway">
    <text evidence="1">Cofactor biosynthesis; NAD(+) biosynthesis; nicotinate D-ribonucleotide from quinolinate: step 1/1.</text>
</comment>
<dbReference type="NCBIfam" id="TIGR00078">
    <property type="entry name" value="nadC"/>
    <property type="match status" value="1"/>
</dbReference>
<dbReference type="SUPFAM" id="SSF54675">
    <property type="entry name" value="Nicotinate/Quinolinate PRTase N-terminal domain-like"/>
    <property type="match status" value="1"/>
</dbReference>
<feature type="domain" description="Quinolinate phosphoribosyl transferase N-terminal" evidence="8">
    <location>
        <begin position="42"/>
        <end position="131"/>
    </location>
</feature>
<dbReference type="FunFam" id="3.20.20.70:FF:000030">
    <property type="entry name" value="Nicotinate-nucleotide pyrophosphorylase, carboxylating"/>
    <property type="match status" value="1"/>
</dbReference>
<dbReference type="InterPro" id="IPR037128">
    <property type="entry name" value="Quinolinate_PRibosylTase_N_sf"/>
</dbReference>
<dbReference type="Gene3D" id="3.20.20.70">
    <property type="entry name" value="Aldolase class I"/>
    <property type="match status" value="1"/>
</dbReference>
<organism evidence="9">
    <name type="scientific">bioreactor metagenome</name>
    <dbReference type="NCBI Taxonomy" id="1076179"/>
    <lineage>
        <taxon>unclassified sequences</taxon>
        <taxon>metagenomes</taxon>
        <taxon>ecological metagenomes</taxon>
    </lineage>
</organism>
<dbReference type="GO" id="GO:0004514">
    <property type="term" value="F:nicotinate-nucleotide diphosphorylase (carboxylating) activity"/>
    <property type="evidence" value="ECO:0007669"/>
    <property type="project" value="UniProtKB-EC"/>
</dbReference>
<dbReference type="SUPFAM" id="SSF51690">
    <property type="entry name" value="Nicotinate/Quinolinate PRTase C-terminal domain-like"/>
    <property type="match status" value="1"/>
</dbReference>
<dbReference type="CDD" id="cd01572">
    <property type="entry name" value="QPRTase"/>
    <property type="match status" value="1"/>
</dbReference>
<dbReference type="PIRSF" id="PIRSF006250">
    <property type="entry name" value="NadC_ModD"/>
    <property type="match status" value="1"/>
</dbReference>
<keyword evidence="4" id="KW-0662">Pyridine nucleotide biosynthesis</keyword>
<dbReference type="InterPro" id="IPR036068">
    <property type="entry name" value="Nicotinate_pribotase-like_C"/>
</dbReference>
<dbReference type="InterPro" id="IPR022412">
    <property type="entry name" value="Quinolinate_PRibosylTrfase_N"/>
</dbReference>
<dbReference type="GO" id="GO:0034213">
    <property type="term" value="P:quinolinate catabolic process"/>
    <property type="evidence" value="ECO:0007669"/>
    <property type="project" value="TreeGrafter"/>
</dbReference>
<evidence type="ECO:0000256" key="4">
    <source>
        <dbReference type="ARBA" id="ARBA00022642"/>
    </source>
</evidence>
<dbReference type="UniPathway" id="UPA00253">
    <property type="reaction ID" value="UER00331"/>
</dbReference>
<reference evidence="9" key="1">
    <citation type="submission" date="2019-08" db="EMBL/GenBank/DDBJ databases">
        <authorList>
            <person name="Kucharzyk K."/>
            <person name="Murdoch R.W."/>
            <person name="Higgins S."/>
            <person name="Loffler F."/>
        </authorList>
    </citation>
    <scope>NUCLEOTIDE SEQUENCE</scope>
</reference>
<dbReference type="EC" id="2.4.2.19" evidence="3"/>
<dbReference type="InterPro" id="IPR013785">
    <property type="entry name" value="Aldolase_TIM"/>
</dbReference>
<keyword evidence="6 9" id="KW-0808">Transferase</keyword>